<organism evidence="2 3">
    <name type="scientific">Panicum virgatum</name>
    <name type="common">Blackwell switchgrass</name>
    <dbReference type="NCBI Taxonomy" id="38727"/>
    <lineage>
        <taxon>Eukaryota</taxon>
        <taxon>Viridiplantae</taxon>
        <taxon>Streptophyta</taxon>
        <taxon>Embryophyta</taxon>
        <taxon>Tracheophyta</taxon>
        <taxon>Spermatophyta</taxon>
        <taxon>Magnoliopsida</taxon>
        <taxon>Liliopsida</taxon>
        <taxon>Poales</taxon>
        <taxon>Poaceae</taxon>
        <taxon>PACMAD clade</taxon>
        <taxon>Panicoideae</taxon>
        <taxon>Panicodae</taxon>
        <taxon>Paniceae</taxon>
        <taxon>Panicinae</taxon>
        <taxon>Panicum</taxon>
        <taxon>Panicum sect. Hiantes</taxon>
    </lineage>
</organism>
<dbReference type="SUPFAM" id="SSF81383">
    <property type="entry name" value="F-box domain"/>
    <property type="match status" value="1"/>
</dbReference>
<keyword evidence="3" id="KW-1185">Reference proteome</keyword>
<feature type="domain" description="F-box" evidence="1">
    <location>
        <begin position="18"/>
        <end position="62"/>
    </location>
</feature>
<evidence type="ECO:0000313" key="3">
    <source>
        <dbReference type="Proteomes" id="UP000823388"/>
    </source>
</evidence>
<dbReference type="SMART" id="SM00256">
    <property type="entry name" value="FBOX"/>
    <property type="match status" value="1"/>
</dbReference>
<gene>
    <name evidence="2" type="ORF">PVAP13_2KG516000</name>
</gene>
<dbReference type="InterPro" id="IPR011047">
    <property type="entry name" value="Quinoprotein_ADH-like_sf"/>
</dbReference>
<reference evidence="2" key="1">
    <citation type="submission" date="2020-05" db="EMBL/GenBank/DDBJ databases">
        <title>WGS assembly of Panicum virgatum.</title>
        <authorList>
            <person name="Lovell J.T."/>
            <person name="Jenkins J."/>
            <person name="Shu S."/>
            <person name="Juenger T.E."/>
            <person name="Schmutz J."/>
        </authorList>
    </citation>
    <scope>NUCLEOTIDE SEQUENCE</scope>
    <source>
        <strain evidence="2">AP13</strain>
    </source>
</reference>
<dbReference type="CDD" id="cd22157">
    <property type="entry name" value="F-box_AtFBW1-like"/>
    <property type="match status" value="1"/>
</dbReference>
<evidence type="ECO:0000313" key="2">
    <source>
        <dbReference type="EMBL" id="KAG2646552.1"/>
    </source>
</evidence>
<protein>
    <recommendedName>
        <fullName evidence="1">F-box domain-containing protein</fullName>
    </recommendedName>
</protein>
<dbReference type="Pfam" id="PF12937">
    <property type="entry name" value="F-box-like"/>
    <property type="match status" value="1"/>
</dbReference>
<dbReference type="Gene3D" id="2.120.10.80">
    <property type="entry name" value="Kelch-type beta propeller"/>
    <property type="match status" value="1"/>
</dbReference>
<comment type="caution">
    <text evidence="2">The sequence shown here is derived from an EMBL/GenBank/DDBJ whole genome shotgun (WGS) entry which is preliminary data.</text>
</comment>
<name>A0A8T0WD21_PANVG</name>
<dbReference type="EMBL" id="CM029039">
    <property type="protein sequence ID" value="KAG2646552.1"/>
    <property type="molecule type" value="Genomic_DNA"/>
</dbReference>
<dbReference type="PANTHER" id="PTHR31111:SF133">
    <property type="entry name" value="OS07G0196600 PROTEIN"/>
    <property type="match status" value="1"/>
</dbReference>
<dbReference type="Proteomes" id="UP000823388">
    <property type="component" value="Chromosome 2K"/>
</dbReference>
<sequence length="368" mass="40338">MASDLARDERAMLNGGVLPTDVMHEILLRFLLRVPAKALCRLRLVCRAWRSLTSDPRFARAHSARHPVLVALLLADEEIHILDLSGGIVKRIRGLGHLIWYLTMHAGLVCVSTSALDAADAADADLVLNPATGAVSILPGNWPPLVHACVLGRVPSTGECKVLRLSYYLKNDDEGFVGACEVIALGGAGDQTWRAKPSPVNISADADYIAAVDGIAYFLSGAAGRRHVRPSHRGVEAGGSPGSAEQPYAYQETGCIQFAAWDGCFVVIHHKQRDCSTDLWFLVDVDKGSWTKRYSMRCASRWHHAPFYSPRPLGVLDDGRILAWLQKQYLLTAYDPRTETWADLASLSEHYHTVVMHQGSLLCPDLQG</sequence>
<evidence type="ECO:0000259" key="1">
    <source>
        <dbReference type="SMART" id="SM00256"/>
    </source>
</evidence>
<dbReference type="SUPFAM" id="SSF50998">
    <property type="entry name" value="Quinoprotein alcohol dehydrogenase-like"/>
    <property type="match status" value="1"/>
</dbReference>
<dbReference type="InterPro" id="IPR015915">
    <property type="entry name" value="Kelch-typ_b-propeller"/>
</dbReference>
<dbReference type="InterPro" id="IPR036047">
    <property type="entry name" value="F-box-like_dom_sf"/>
</dbReference>
<accession>A0A8T0WD21</accession>
<dbReference type="Gene3D" id="1.20.1280.50">
    <property type="match status" value="1"/>
</dbReference>
<dbReference type="AlphaFoldDB" id="A0A8T0WD21"/>
<dbReference type="PANTHER" id="PTHR31111">
    <property type="entry name" value="BNAA05G37150D PROTEIN-RELATED"/>
    <property type="match status" value="1"/>
</dbReference>
<proteinExistence type="predicted"/>
<dbReference type="InterPro" id="IPR001810">
    <property type="entry name" value="F-box_dom"/>
</dbReference>